<dbReference type="InterPro" id="IPR029021">
    <property type="entry name" value="Prot-tyrosine_phosphatase-like"/>
</dbReference>
<evidence type="ECO:0000313" key="2">
    <source>
        <dbReference type="Proteomes" id="UP000053240"/>
    </source>
</evidence>
<dbReference type="InParanoid" id="A0A194QMK9"/>
<sequence length="98" mass="11098">MAGRIPDRWLQYKACGKVIEGTRIICFKVPLKRECPGEQLVLNKMAQRFSKYDVSVVENILFKDESMKALVRRSAALQEICPARVDPDGGGVVRPYSR</sequence>
<accession>A0A194QMK9</accession>
<dbReference type="AlphaFoldDB" id="A0A194QMK9"/>
<proteinExistence type="predicted"/>
<dbReference type="Proteomes" id="UP000053240">
    <property type="component" value="Unassembled WGS sequence"/>
</dbReference>
<reference evidence="1 2" key="1">
    <citation type="journal article" date="2015" name="Nat. Commun.">
        <title>Outbred genome sequencing and CRISPR/Cas9 gene editing in butterflies.</title>
        <authorList>
            <person name="Li X."/>
            <person name="Fan D."/>
            <person name="Zhang W."/>
            <person name="Liu G."/>
            <person name="Zhang L."/>
            <person name="Zhao L."/>
            <person name="Fang X."/>
            <person name="Chen L."/>
            <person name="Dong Y."/>
            <person name="Chen Y."/>
            <person name="Ding Y."/>
            <person name="Zhao R."/>
            <person name="Feng M."/>
            <person name="Zhu Y."/>
            <person name="Feng Y."/>
            <person name="Jiang X."/>
            <person name="Zhu D."/>
            <person name="Xiang H."/>
            <person name="Feng X."/>
            <person name="Li S."/>
            <person name="Wang J."/>
            <person name="Zhang G."/>
            <person name="Kronforst M.R."/>
            <person name="Wang W."/>
        </authorList>
    </citation>
    <scope>NUCLEOTIDE SEQUENCE [LARGE SCALE GENOMIC DNA]</scope>
    <source>
        <strain evidence="1">Ya'a_city_454_Pm</strain>
        <tissue evidence="1">Whole body</tissue>
    </source>
</reference>
<gene>
    <name evidence="1" type="ORF">RR48_11815</name>
</gene>
<organism evidence="1 2">
    <name type="scientific">Papilio machaon</name>
    <name type="common">Old World swallowtail butterfly</name>
    <dbReference type="NCBI Taxonomy" id="76193"/>
    <lineage>
        <taxon>Eukaryota</taxon>
        <taxon>Metazoa</taxon>
        <taxon>Ecdysozoa</taxon>
        <taxon>Arthropoda</taxon>
        <taxon>Hexapoda</taxon>
        <taxon>Insecta</taxon>
        <taxon>Pterygota</taxon>
        <taxon>Neoptera</taxon>
        <taxon>Endopterygota</taxon>
        <taxon>Lepidoptera</taxon>
        <taxon>Glossata</taxon>
        <taxon>Ditrysia</taxon>
        <taxon>Papilionoidea</taxon>
        <taxon>Papilionidae</taxon>
        <taxon>Papilioninae</taxon>
        <taxon>Papilio</taxon>
    </lineage>
</organism>
<dbReference type="Gene3D" id="3.90.190.10">
    <property type="entry name" value="Protein tyrosine phosphatase superfamily"/>
    <property type="match status" value="1"/>
</dbReference>
<evidence type="ECO:0000313" key="1">
    <source>
        <dbReference type="EMBL" id="KPJ06768.1"/>
    </source>
</evidence>
<protein>
    <submittedName>
        <fullName evidence="1">Putative tyrosine-protein phosphatase 1</fullName>
    </submittedName>
</protein>
<keyword evidence="2" id="KW-1185">Reference proteome</keyword>
<name>A0A194QMK9_PAPMA</name>
<dbReference type="EMBL" id="KQ461195">
    <property type="protein sequence ID" value="KPJ06768.1"/>
    <property type="molecule type" value="Genomic_DNA"/>
</dbReference>